<dbReference type="EMBL" id="JROU02001602">
    <property type="protein sequence ID" value="OEH75851.1"/>
    <property type="molecule type" value="Genomic_DNA"/>
</dbReference>
<organism evidence="2 3">
    <name type="scientific">Cyclospora cayetanensis</name>
    <dbReference type="NCBI Taxonomy" id="88456"/>
    <lineage>
        <taxon>Eukaryota</taxon>
        <taxon>Sar</taxon>
        <taxon>Alveolata</taxon>
        <taxon>Apicomplexa</taxon>
        <taxon>Conoidasida</taxon>
        <taxon>Coccidia</taxon>
        <taxon>Eucoccidiorida</taxon>
        <taxon>Eimeriorina</taxon>
        <taxon>Eimeriidae</taxon>
        <taxon>Cyclospora</taxon>
    </lineage>
</organism>
<feature type="region of interest" description="Disordered" evidence="1">
    <location>
        <begin position="73"/>
        <end position="94"/>
    </location>
</feature>
<dbReference type="AlphaFoldDB" id="A0A1D3CXE4"/>
<dbReference type="Proteomes" id="UP000095192">
    <property type="component" value="Unassembled WGS sequence"/>
</dbReference>
<comment type="caution">
    <text evidence="2">The sequence shown here is derived from an EMBL/GenBank/DDBJ whole genome shotgun (WGS) entry which is preliminary data.</text>
</comment>
<protein>
    <submittedName>
        <fullName evidence="2">Uncharacterized protein</fullName>
    </submittedName>
</protein>
<proteinExistence type="predicted"/>
<evidence type="ECO:0000313" key="3">
    <source>
        <dbReference type="Proteomes" id="UP000095192"/>
    </source>
</evidence>
<evidence type="ECO:0000256" key="1">
    <source>
        <dbReference type="SAM" id="MobiDB-lite"/>
    </source>
</evidence>
<dbReference type="InParanoid" id="A0A1D3CXE4"/>
<dbReference type="VEuPathDB" id="ToxoDB:cyc_03904"/>
<reference evidence="2 3" key="1">
    <citation type="journal article" date="2016" name="BMC Genomics">
        <title>Comparative genomics reveals Cyclospora cayetanensis possesses coccidia-like metabolism and invasion components but unique surface antigens.</title>
        <authorList>
            <person name="Liu S."/>
            <person name="Wang L."/>
            <person name="Zheng H."/>
            <person name="Xu Z."/>
            <person name="Roellig D.M."/>
            <person name="Li N."/>
            <person name="Frace M.A."/>
            <person name="Tang K."/>
            <person name="Arrowood M.J."/>
            <person name="Moss D.M."/>
            <person name="Zhang L."/>
            <person name="Feng Y."/>
            <person name="Xiao L."/>
        </authorList>
    </citation>
    <scope>NUCLEOTIDE SEQUENCE [LARGE SCALE GENOMIC DNA]</scope>
    <source>
        <strain evidence="2 3">CHN_HEN01</strain>
    </source>
</reference>
<accession>A0A1D3CXE4</accession>
<gene>
    <name evidence="2" type="ORF">cyc_03904</name>
</gene>
<evidence type="ECO:0000313" key="2">
    <source>
        <dbReference type="EMBL" id="OEH75851.1"/>
    </source>
</evidence>
<keyword evidence="3" id="KW-1185">Reference proteome</keyword>
<sequence length="123" mass="13719">MLLLQLQTNSTELQLPVAATVGAATPANAERNAAAPLFKGCCWCVRLSHKATRARSPATMQYIGPVIDVTQDSTARNGKEQLPKGHLRSRRCQPSPFCPESHQQQLELLSRHFPFFHVLRRSE</sequence>
<name>A0A1D3CXE4_9EIME</name>